<evidence type="ECO:0000313" key="3">
    <source>
        <dbReference type="EMBL" id="KAJ1721280.1"/>
    </source>
</evidence>
<evidence type="ECO:0000256" key="1">
    <source>
        <dbReference type="SAM" id="MobiDB-lite"/>
    </source>
</evidence>
<gene>
    <name evidence="3" type="ORF">LPJ53_004176</name>
</gene>
<evidence type="ECO:0000313" key="4">
    <source>
        <dbReference type="Proteomes" id="UP001149813"/>
    </source>
</evidence>
<dbReference type="EMBL" id="JANBOJ010000183">
    <property type="protein sequence ID" value="KAJ1721280.1"/>
    <property type="molecule type" value="Genomic_DNA"/>
</dbReference>
<organism evidence="3 4">
    <name type="scientific">Coemansia erecta</name>
    <dbReference type="NCBI Taxonomy" id="147472"/>
    <lineage>
        <taxon>Eukaryota</taxon>
        <taxon>Fungi</taxon>
        <taxon>Fungi incertae sedis</taxon>
        <taxon>Zoopagomycota</taxon>
        <taxon>Kickxellomycotina</taxon>
        <taxon>Kickxellomycetes</taxon>
        <taxon>Kickxellales</taxon>
        <taxon>Kickxellaceae</taxon>
        <taxon>Coemansia</taxon>
    </lineage>
</organism>
<feature type="transmembrane region" description="Helical" evidence="2">
    <location>
        <begin position="143"/>
        <end position="166"/>
    </location>
</feature>
<dbReference type="Proteomes" id="UP001149813">
    <property type="component" value="Unassembled WGS sequence"/>
</dbReference>
<keyword evidence="2" id="KW-0472">Membrane</keyword>
<accession>A0A9W7XYC2</accession>
<keyword evidence="2" id="KW-0812">Transmembrane</keyword>
<comment type="caution">
    <text evidence="3">The sequence shown here is derived from an EMBL/GenBank/DDBJ whole genome shotgun (WGS) entry which is preliminary data.</text>
</comment>
<proteinExistence type="predicted"/>
<name>A0A9W7XYC2_9FUNG</name>
<keyword evidence="4" id="KW-1185">Reference proteome</keyword>
<sequence length="487" mass="52695">MQIVSYIRATQNSGLQPLNSHHLSTSVIHPEALVWFAIVASGLSLLVGLSFAILDLVGMIVLRSRMWQHISKFNSGLDGMGETKTPMWDMYGPSSNSSRTGEWWPPHMMGKGYEHGTVRWWQRWVLVEELVFWVQRNIALIRLTLTTVIALLWSSAIIQIVAIAVAGRCHVGAKDSSAEDSTEDVCVLLRHGMVGSIVSWACWNLVAVLLVFCTTRPQRMRSRMGPTHALAGFPLPMLDYGTGPNIAAGLCAAGEKHGSGMLAAGHLMPMGGIPAHLQGQQPSNQSTAHLQPHMPIPVPASVSLPPLHAHTKASSNLIGAHRLNSNRSAGLRSSWSHYDAESIMTEGRSDEQSSILDSKNHLMFQLYHLQNQQFQSLHQFQQPVGSRLSGEQAMRQTGQQAMYRSAFSSVSSVSDHPGDHPAHAGEAGSDDLARAYGGRLPPQQRANVPLNQPREGGVLAAECGAQSLASLGGAGAAKCHGKRRTIG</sequence>
<reference evidence="3" key="1">
    <citation type="submission" date="2022-07" db="EMBL/GenBank/DDBJ databases">
        <title>Phylogenomic reconstructions and comparative analyses of Kickxellomycotina fungi.</title>
        <authorList>
            <person name="Reynolds N.K."/>
            <person name="Stajich J.E."/>
            <person name="Barry K."/>
            <person name="Grigoriev I.V."/>
            <person name="Crous P."/>
            <person name="Smith M.E."/>
        </authorList>
    </citation>
    <scope>NUCLEOTIDE SEQUENCE</scope>
    <source>
        <strain evidence="3">NBRC 32514</strain>
    </source>
</reference>
<feature type="region of interest" description="Disordered" evidence="1">
    <location>
        <begin position="407"/>
        <end position="451"/>
    </location>
</feature>
<dbReference type="OrthoDB" id="5567423at2759"/>
<protein>
    <submittedName>
        <fullName evidence="3">Uncharacterized protein</fullName>
    </submittedName>
</protein>
<evidence type="ECO:0000256" key="2">
    <source>
        <dbReference type="SAM" id="Phobius"/>
    </source>
</evidence>
<feature type="transmembrane region" description="Helical" evidence="2">
    <location>
        <begin position="33"/>
        <end position="62"/>
    </location>
</feature>
<dbReference type="AlphaFoldDB" id="A0A9W7XYC2"/>
<keyword evidence="2" id="KW-1133">Transmembrane helix</keyword>
<feature type="transmembrane region" description="Helical" evidence="2">
    <location>
        <begin position="197"/>
        <end position="215"/>
    </location>
</feature>